<evidence type="ECO:0000313" key="1">
    <source>
        <dbReference type="EMBL" id="KAF9693459.1"/>
    </source>
</evidence>
<evidence type="ECO:0000313" key="2">
    <source>
        <dbReference type="Proteomes" id="UP000651452"/>
    </source>
</evidence>
<dbReference type="AlphaFoldDB" id="A0A8H7MEL1"/>
<gene>
    <name evidence="1" type="ORF">EKO04_008125</name>
</gene>
<keyword evidence="2" id="KW-1185">Reference proteome</keyword>
<dbReference type="EMBL" id="RZGK01000015">
    <property type="protein sequence ID" value="KAF9693459.1"/>
    <property type="molecule type" value="Genomic_DNA"/>
</dbReference>
<reference evidence="1" key="1">
    <citation type="submission" date="2018-12" db="EMBL/GenBank/DDBJ databases">
        <authorList>
            <person name="Syme R.A."/>
            <person name="Farfan-Caceres L."/>
            <person name="Lichtenzveig J."/>
        </authorList>
    </citation>
    <scope>NUCLEOTIDE SEQUENCE</scope>
    <source>
        <strain evidence="1">Al4</strain>
    </source>
</reference>
<dbReference type="OrthoDB" id="4424523at2759"/>
<dbReference type="Proteomes" id="UP000651452">
    <property type="component" value="Unassembled WGS sequence"/>
</dbReference>
<protein>
    <submittedName>
        <fullName evidence="1">Uncharacterized protein</fullName>
    </submittedName>
</protein>
<name>A0A8H7MEL1_9PLEO</name>
<reference evidence="1" key="2">
    <citation type="submission" date="2020-09" db="EMBL/GenBank/DDBJ databases">
        <title>Reference genome assembly for Australian Ascochyta lentis isolate Al4.</title>
        <authorList>
            <person name="Lee R.C."/>
            <person name="Farfan-Caceres L.M."/>
            <person name="Debler J.W."/>
            <person name="Williams A.H."/>
            <person name="Henares B.M."/>
        </authorList>
    </citation>
    <scope>NUCLEOTIDE SEQUENCE</scope>
    <source>
        <strain evidence="1">Al4</strain>
    </source>
</reference>
<sequence length="111" mass="12763">MGDLTHVRSILSRNLHLKWGFIVYRCTYTSDTQWAAFMTFLNARVRLNLEAVGAGDLFARLDWDLQEDRALEGAGVREVRERFTQWAAQHTSQDDWLGTPRFAACVMVGQE</sequence>
<organism evidence="1 2">
    <name type="scientific">Ascochyta lentis</name>
    <dbReference type="NCBI Taxonomy" id="205686"/>
    <lineage>
        <taxon>Eukaryota</taxon>
        <taxon>Fungi</taxon>
        <taxon>Dikarya</taxon>
        <taxon>Ascomycota</taxon>
        <taxon>Pezizomycotina</taxon>
        <taxon>Dothideomycetes</taxon>
        <taxon>Pleosporomycetidae</taxon>
        <taxon>Pleosporales</taxon>
        <taxon>Pleosporineae</taxon>
        <taxon>Didymellaceae</taxon>
        <taxon>Ascochyta</taxon>
    </lineage>
</organism>
<comment type="caution">
    <text evidence="1">The sequence shown here is derived from an EMBL/GenBank/DDBJ whole genome shotgun (WGS) entry which is preliminary data.</text>
</comment>
<accession>A0A8H7MEL1</accession>
<proteinExistence type="predicted"/>